<evidence type="ECO:0000313" key="1">
    <source>
        <dbReference type="EMBL" id="KAK1412818.1"/>
    </source>
</evidence>
<proteinExistence type="predicted"/>
<dbReference type="AlphaFoldDB" id="A0AAD8NLU9"/>
<reference evidence="1" key="1">
    <citation type="journal article" date="2023" name="bioRxiv">
        <title>Improved chromosome-level genome assembly for marigold (Tagetes erecta).</title>
        <authorList>
            <person name="Jiang F."/>
            <person name="Yuan L."/>
            <person name="Wang S."/>
            <person name="Wang H."/>
            <person name="Xu D."/>
            <person name="Wang A."/>
            <person name="Fan W."/>
        </authorList>
    </citation>
    <scope>NUCLEOTIDE SEQUENCE</scope>
    <source>
        <strain evidence="1">WSJ</strain>
        <tissue evidence="1">Leaf</tissue>
    </source>
</reference>
<keyword evidence="2" id="KW-1185">Reference proteome</keyword>
<evidence type="ECO:0000313" key="2">
    <source>
        <dbReference type="Proteomes" id="UP001229421"/>
    </source>
</evidence>
<name>A0AAD8NLU9_TARER</name>
<evidence type="ECO:0008006" key="3">
    <source>
        <dbReference type="Google" id="ProtNLM"/>
    </source>
</evidence>
<gene>
    <name evidence="1" type="ORF">QVD17_34344</name>
</gene>
<sequence>MKADEREPGKTIINDPTNMGNPLLIHELAEKHCGADKWQSVVQWLSNLLEEGIIHDIIYKSLAACGVPVGIEDCSLCFGEIECPDHLLLKCPYATIVWSRICDWGGWPEALGDSIREWLDQTNNLDNSEETKDTASLIVGRRYGGED</sequence>
<protein>
    <recommendedName>
        <fullName evidence="3">Reverse transcriptase zinc-binding domain-containing protein</fullName>
    </recommendedName>
</protein>
<accession>A0AAD8NLU9</accession>
<comment type="caution">
    <text evidence="1">The sequence shown here is derived from an EMBL/GenBank/DDBJ whole genome shotgun (WGS) entry which is preliminary data.</text>
</comment>
<organism evidence="1 2">
    <name type="scientific">Tagetes erecta</name>
    <name type="common">African marigold</name>
    <dbReference type="NCBI Taxonomy" id="13708"/>
    <lineage>
        <taxon>Eukaryota</taxon>
        <taxon>Viridiplantae</taxon>
        <taxon>Streptophyta</taxon>
        <taxon>Embryophyta</taxon>
        <taxon>Tracheophyta</taxon>
        <taxon>Spermatophyta</taxon>
        <taxon>Magnoliopsida</taxon>
        <taxon>eudicotyledons</taxon>
        <taxon>Gunneridae</taxon>
        <taxon>Pentapetalae</taxon>
        <taxon>asterids</taxon>
        <taxon>campanulids</taxon>
        <taxon>Asterales</taxon>
        <taxon>Asteraceae</taxon>
        <taxon>Asteroideae</taxon>
        <taxon>Heliantheae alliance</taxon>
        <taxon>Tageteae</taxon>
        <taxon>Tagetes</taxon>
    </lineage>
</organism>
<dbReference type="EMBL" id="JAUHHV010000009">
    <property type="protein sequence ID" value="KAK1412818.1"/>
    <property type="molecule type" value="Genomic_DNA"/>
</dbReference>
<dbReference type="Proteomes" id="UP001229421">
    <property type="component" value="Unassembled WGS sequence"/>
</dbReference>